<comment type="catalytic activity">
    <reaction evidence="1">
        <text>Hydrolysis of terminal non-reducing beta-D-galactose residues in beta-D-galactosides.</text>
        <dbReference type="EC" id="3.2.1.23"/>
    </reaction>
</comment>
<evidence type="ECO:0000256" key="5">
    <source>
        <dbReference type="ARBA" id="ARBA00023295"/>
    </source>
</evidence>
<dbReference type="InterPro" id="IPR004199">
    <property type="entry name" value="B-gal_small/dom_5"/>
</dbReference>
<evidence type="ECO:0000259" key="10">
    <source>
        <dbReference type="Pfam" id="PF02837"/>
    </source>
</evidence>
<dbReference type="SUPFAM" id="SSF74650">
    <property type="entry name" value="Galactose mutarotase-like"/>
    <property type="match status" value="1"/>
</dbReference>
<dbReference type="Gene3D" id="2.60.40.10">
    <property type="entry name" value="Immunoglobulins"/>
    <property type="match status" value="2"/>
</dbReference>
<dbReference type="InterPro" id="IPR014718">
    <property type="entry name" value="GH-type_carb-bd"/>
</dbReference>
<dbReference type="PANTHER" id="PTHR46323">
    <property type="entry name" value="BETA-GALACTOSIDASE"/>
    <property type="match status" value="1"/>
</dbReference>
<dbReference type="EC" id="3.2.1.23" evidence="3"/>
<name>A0ABT2FM60_9GAMM</name>
<dbReference type="InterPro" id="IPR013783">
    <property type="entry name" value="Ig-like_fold"/>
</dbReference>
<feature type="domain" description="Beta galactosidase small chain/" evidence="11">
    <location>
        <begin position="708"/>
        <end position="888"/>
    </location>
</feature>
<dbReference type="Pfam" id="PF02929">
    <property type="entry name" value="Bgal_small_N"/>
    <property type="match status" value="1"/>
</dbReference>
<dbReference type="PROSITE" id="PS51257">
    <property type="entry name" value="PROKAR_LIPOPROTEIN"/>
    <property type="match status" value="1"/>
</dbReference>
<evidence type="ECO:0000256" key="3">
    <source>
        <dbReference type="ARBA" id="ARBA00012756"/>
    </source>
</evidence>
<evidence type="ECO:0000256" key="4">
    <source>
        <dbReference type="ARBA" id="ARBA00022801"/>
    </source>
</evidence>
<evidence type="ECO:0000259" key="12">
    <source>
        <dbReference type="Pfam" id="PF16353"/>
    </source>
</evidence>
<reference evidence="13 14" key="1">
    <citation type="submission" date="2022-02" db="EMBL/GenBank/DDBJ databases">
        <authorList>
            <person name="Zhuang L."/>
        </authorList>
    </citation>
    <scope>NUCLEOTIDE SEQUENCE [LARGE SCALE GENOMIC DNA]</scope>
    <source>
        <strain evidence="13 14">C32</strain>
    </source>
</reference>
<gene>
    <name evidence="13" type="ORF">L9G74_07740</name>
</gene>
<keyword evidence="4" id="KW-0378">Hydrolase</keyword>
<keyword evidence="14" id="KW-1185">Reference proteome</keyword>
<evidence type="ECO:0000256" key="1">
    <source>
        <dbReference type="ARBA" id="ARBA00001412"/>
    </source>
</evidence>
<dbReference type="RefSeq" id="WP_238895726.1">
    <property type="nucleotide sequence ID" value="NZ_JAKOGG010000004.1"/>
</dbReference>
<protein>
    <recommendedName>
        <fullName evidence="3">beta-galactosidase</fullName>
        <ecNumber evidence="3">3.2.1.23</ecNumber>
    </recommendedName>
    <alternativeName>
        <fullName evidence="6">Lactase</fullName>
    </alternativeName>
</protein>
<feature type="domain" description="Beta-galactosidase" evidence="12">
    <location>
        <begin position="580"/>
        <end position="656"/>
    </location>
</feature>
<comment type="caution">
    <text evidence="13">The sequence shown here is derived from an EMBL/GenBank/DDBJ whole genome shotgun (WGS) entry which is preliminary data.</text>
</comment>
<evidence type="ECO:0000313" key="14">
    <source>
        <dbReference type="Proteomes" id="UP001201549"/>
    </source>
</evidence>
<dbReference type="InterPro" id="IPR036156">
    <property type="entry name" value="Beta-gal/glucu_dom_sf"/>
</dbReference>
<keyword evidence="7" id="KW-0732">Signal</keyword>
<evidence type="ECO:0000259" key="9">
    <source>
        <dbReference type="Pfam" id="PF02836"/>
    </source>
</evidence>
<dbReference type="Gene3D" id="2.70.98.10">
    <property type="match status" value="1"/>
</dbReference>
<dbReference type="Gene3D" id="3.20.20.80">
    <property type="entry name" value="Glycosidases"/>
    <property type="match status" value="1"/>
</dbReference>
<dbReference type="Pfam" id="PF16353">
    <property type="entry name" value="LacZ_4"/>
    <property type="match status" value="1"/>
</dbReference>
<dbReference type="InterPro" id="IPR006103">
    <property type="entry name" value="Glyco_hydro_2_cat"/>
</dbReference>
<evidence type="ECO:0000259" key="11">
    <source>
        <dbReference type="Pfam" id="PF02929"/>
    </source>
</evidence>
<dbReference type="InterPro" id="IPR006104">
    <property type="entry name" value="Glyco_hydro_2_N"/>
</dbReference>
<evidence type="ECO:0000313" key="13">
    <source>
        <dbReference type="EMBL" id="MCS4556324.1"/>
    </source>
</evidence>
<comment type="similarity">
    <text evidence="2">Belongs to the glycosyl hydrolase 2 family.</text>
</comment>
<dbReference type="SUPFAM" id="SSF51445">
    <property type="entry name" value="(Trans)glycosidases"/>
    <property type="match status" value="1"/>
</dbReference>
<feature type="domain" description="Glycoside hydrolase family 2 catalytic" evidence="9">
    <location>
        <begin position="313"/>
        <end position="435"/>
    </location>
</feature>
<evidence type="ECO:0000259" key="8">
    <source>
        <dbReference type="Pfam" id="PF00703"/>
    </source>
</evidence>
<organism evidence="13 14">
    <name type="scientific">Shewanella electrica</name>
    <dbReference type="NCBI Taxonomy" id="515560"/>
    <lineage>
        <taxon>Bacteria</taxon>
        <taxon>Pseudomonadati</taxon>
        <taxon>Pseudomonadota</taxon>
        <taxon>Gammaproteobacteria</taxon>
        <taxon>Alteromonadales</taxon>
        <taxon>Shewanellaceae</taxon>
        <taxon>Shewanella</taxon>
    </lineage>
</organism>
<keyword evidence="5" id="KW-0326">Glycosidase</keyword>
<dbReference type="PANTHER" id="PTHR46323:SF2">
    <property type="entry name" value="BETA-GALACTOSIDASE"/>
    <property type="match status" value="1"/>
</dbReference>
<dbReference type="Gene3D" id="2.60.120.260">
    <property type="entry name" value="Galactose-binding domain-like"/>
    <property type="match status" value="1"/>
</dbReference>
<sequence>MKLTRVRYPLWHLLWVLVSLGLSACANQTASVSTPTPQQSTQIQMLSGTGSDDAVQWDFYCTKGRNCGTWSKIAVPSNWELQGFGGYDYGHVVDKHDEQGIYRRDFTIPADWQGKTVNIVFDGVMTDATVFVNGQQVGAKHQGGFYRFSYNITPFLKAGQSNELKVVVDKISANKHIEAAERQADYWVFGGIFRQVFLQAVPKAHIDWVSLDAQANGQFNLDAYLAGDALPADSYLVGQILDMAGNAVGQPFRSANVNDAKAHLTGKITAPALWSAETPNLYQVRLQLKHGATTLHSIDKTFGFRTFEVRPHDGLYLNGTKITLKGVNRHSFRPETGRTLTKQISIDDINLMKSMNMNAVRMSHYPPDVHFLAAADRMGIYVIDELTTWQQPVLDTPTAQRLVGELVRRDQVHPSILMWANGNEGGWNNDVNDDYAKYDIQQRPVIHPWELFRHIDTDHYPTYAELLAKTEQNEILMPTEFLHGLYDGGHGAGLRDFWNYISNAPFGAGGFLWVLADEGVVRTDDNNRIDTDGNHAPDGIVGPHHELEGSYFTIKDIWAPIKVVNIANGKTLSPQFNGELTIKNLYDFIDLSGATLQWRLYSAVTPFADEPKLVASNNMALPAIKPQQQGKVQLVLPDNWQQQGRLEVTFIDAKQAPIWTDSWPIQSTKALAEQTAKDFVKQAPSSVAPQITLHTSKQLQVTVVDKIINFDATTGLLQSYQKQGQVALTDGPILLRSDDSAFDSRKGVWPLHDGTRIDDAAAVKAPTELQTATQHGDLVITVINPPAGISKLIWTVHAAGYLSLDLDYQLDGKYVLHGVSFDYPKTAIQHKRWLGDGPYRVWANRLEGVQYGVWHNDYNDGIAGEKWQLPEFKGYFSDMHWLTLSGTLNGQPNNISFSTPTNNLFVRVMQPDDGAQPANTLSLHYPGEISFLHRISPIGTKFHPANEMGPQGEAARERGVRNIQLDIF</sequence>
<dbReference type="Pfam" id="PF00703">
    <property type="entry name" value="Glyco_hydro_2"/>
    <property type="match status" value="1"/>
</dbReference>
<dbReference type="InterPro" id="IPR050347">
    <property type="entry name" value="Bact_Beta-galactosidase"/>
</dbReference>
<feature type="domain" description="Glycosyl hydrolases family 2 sugar binding" evidence="10">
    <location>
        <begin position="71"/>
        <end position="202"/>
    </location>
</feature>
<proteinExistence type="inferred from homology"/>
<dbReference type="EMBL" id="JAKOGG010000004">
    <property type="protein sequence ID" value="MCS4556324.1"/>
    <property type="molecule type" value="Genomic_DNA"/>
</dbReference>
<dbReference type="SUPFAM" id="SSF49785">
    <property type="entry name" value="Galactose-binding domain-like"/>
    <property type="match status" value="1"/>
</dbReference>
<dbReference type="InterPro" id="IPR006101">
    <property type="entry name" value="Glyco_hydro_2"/>
</dbReference>
<evidence type="ECO:0000256" key="2">
    <source>
        <dbReference type="ARBA" id="ARBA00007401"/>
    </source>
</evidence>
<dbReference type="Pfam" id="PF02837">
    <property type="entry name" value="Glyco_hydro_2_N"/>
    <property type="match status" value="1"/>
</dbReference>
<evidence type="ECO:0000256" key="6">
    <source>
        <dbReference type="ARBA" id="ARBA00032230"/>
    </source>
</evidence>
<dbReference type="InterPro" id="IPR032312">
    <property type="entry name" value="LacZ_4"/>
</dbReference>
<dbReference type="PRINTS" id="PR00132">
    <property type="entry name" value="GLHYDRLASE2"/>
</dbReference>
<dbReference type="InterPro" id="IPR008979">
    <property type="entry name" value="Galactose-bd-like_sf"/>
</dbReference>
<reference evidence="14" key="2">
    <citation type="submission" date="2023-07" db="EMBL/GenBank/DDBJ databases">
        <title>Shewanella mangrovi sp. nov., an acetaldehyde- degrading bacterium isolated from mangrove sediment.</title>
        <authorList>
            <person name="Liu Y."/>
        </authorList>
    </citation>
    <scope>NUCLEOTIDE SEQUENCE [LARGE SCALE GENOMIC DNA]</scope>
    <source>
        <strain evidence="14">C32</strain>
    </source>
</reference>
<evidence type="ECO:0000256" key="7">
    <source>
        <dbReference type="SAM" id="SignalP"/>
    </source>
</evidence>
<feature type="chain" id="PRO_5045916690" description="beta-galactosidase" evidence="7">
    <location>
        <begin position="25"/>
        <end position="968"/>
    </location>
</feature>
<dbReference type="Pfam" id="PF02836">
    <property type="entry name" value="Glyco_hydro_2_C"/>
    <property type="match status" value="1"/>
</dbReference>
<feature type="signal peptide" evidence="7">
    <location>
        <begin position="1"/>
        <end position="24"/>
    </location>
</feature>
<feature type="domain" description="Glycoside hydrolase family 2 immunoglobulin-like beta-sandwich" evidence="8">
    <location>
        <begin position="210"/>
        <end position="305"/>
    </location>
</feature>
<dbReference type="Proteomes" id="UP001201549">
    <property type="component" value="Unassembled WGS sequence"/>
</dbReference>
<dbReference type="SUPFAM" id="SSF49303">
    <property type="entry name" value="beta-Galactosidase/glucuronidase domain"/>
    <property type="match status" value="2"/>
</dbReference>
<dbReference type="InterPro" id="IPR017853">
    <property type="entry name" value="GH"/>
</dbReference>
<dbReference type="InterPro" id="IPR011013">
    <property type="entry name" value="Gal_mutarotase_sf_dom"/>
</dbReference>
<accession>A0ABT2FM60</accession>
<dbReference type="InterPro" id="IPR006102">
    <property type="entry name" value="Ig-like_GH2"/>
</dbReference>